<keyword evidence="3" id="KW-1185">Reference proteome</keyword>
<dbReference type="AlphaFoldDB" id="A0A5A8F3G7"/>
<protein>
    <submittedName>
        <fullName evidence="2">Uncharacterized protein</fullName>
    </submittedName>
</protein>
<keyword evidence="1" id="KW-1133">Transmembrane helix</keyword>
<gene>
    <name evidence="2" type="ORF">FHQ18_05205</name>
</gene>
<accession>A0A5A8F3G7</accession>
<sequence>MKRFNKYFGGEYLKYWYAAFIVIVIIMSLISFNNRSVDRYELYIFDNNGKLVEKTIITKEEYKNLEGRLPITKALKPIKKFKFLP</sequence>
<organism evidence="2 3">
    <name type="scientific">Deferribacter autotrophicus</name>
    <dbReference type="NCBI Taxonomy" id="500465"/>
    <lineage>
        <taxon>Bacteria</taxon>
        <taxon>Pseudomonadati</taxon>
        <taxon>Deferribacterota</taxon>
        <taxon>Deferribacteres</taxon>
        <taxon>Deferribacterales</taxon>
        <taxon>Deferribacteraceae</taxon>
        <taxon>Deferribacter</taxon>
    </lineage>
</organism>
<feature type="transmembrane region" description="Helical" evidence="1">
    <location>
        <begin position="15"/>
        <end position="32"/>
    </location>
</feature>
<evidence type="ECO:0000313" key="3">
    <source>
        <dbReference type="Proteomes" id="UP000322876"/>
    </source>
</evidence>
<name>A0A5A8F3G7_9BACT</name>
<keyword evidence="1" id="KW-0472">Membrane</keyword>
<reference evidence="2 3" key="1">
    <citation type="submission" date="2019-06" db="EMBL/GenBank/DDBJ databases">
        <title>Genomic insights into carbon and energy metabolism of Deferribacter autotrophicus revealed new metabolic traits in the phylum Deferribacteres.</title>
        <authorList>
            <person name="Slobodkin A.I."/>
            <person name="Slobodkina G.B."/>
            <person name="Allioux M."/>
            <person name="Alain K."/>
            <person name="Jebbar M."/>
            <person name="Shadrin V."/>
            <person name="Kublanov I.V."/>
            <person name="Toshchakov S.V."/>
            <person name="Bonch-Osmolovskaya E.A."/>
        </authorList>
    </citation>
    <scope>NUCLEOTIDE SEQUENCE [LARGE SCALE GENOMIC DNA]</scope>
    <source>
        <strain evidence="2 3">SL50</strain>
    </source>
</reference>
<evidence type="ECO:0000313" key="2">
    <source>
        <dbReference type="EMBL" id="KAA0258557.1"/>
    </source>
</evidence>
<comment type="caution">
    <text evidence="2">The sequence shown here is derived from an EMBL/GenBank/DDBJ whole genome shotgun (WGS) entry which is preliminary data.</text>
</comment>
<dbReference type="EMBL" id="VFJB01000004">
    <property type="protein sequence ID" value="KAA0258557.1"/>
    <property type="molecule type" value="Genomic_DNA"/>
</dbReference>
<dbReference type="Proteomes" id="UP000322876">
    <property type="component" value="Unassembled WGS sequence"/>
</dbReference>
<dbReference type="OrthoDB" id="9806615at2"/>
<dbReference type="RefSeq" id="WP_149266112.1">
    <property type="nucleotide sequence ID" value="NZ_VFJB01000004.1"/>
</dbReference>
<proteinExistence type="predicted"/>
<keyword evidence="1" id="KW-0812">Transmembrane</keyword>
<evidence type="ECO:0000256" key="1">
    <source>
        <dbReference type="SAM" id="Phobius"/>
    </source>
</evidence>